<evidence type="ECO:0000313" key="11">
    <source>
        <dbReference type="Proteomes" id="UP000245921"/>
    </source>
</evidence>
<feature type="coiled-coil region" evidence="6">
    <location>
        <begin position="190"/>
        <end position="327"/>
    </location>
</feature>
<feature type="domain" description="Tyrosine-protein kinase G-rich" evidence="9">
    <location>
        <begin position="385"/>
        <end position="460"/>
    </location>
</feature>
<dbReference type="PANTHER" id="PTHR32309:SF13">
    <property type="entry name" value="FERRIC ENTEROBACTIN TRANSPORT PROTEIN FEPE"/>
    <property type="match status" value="1"/>
</dbReference>
<dbReference type="Proteomes" id="UP000245921">
    <property type="component" value="Unassembled WGS sequence"/>
</dbReference>
<dbReference type="EMBL" id="QGGI01000007">
    <property type="protein sequence ID" value="PWJ95161.1"/>
    <property type="molecule type" value="Genomic_DNA"/>
</dbReference>
<sequence length="612" mass="71985">MENQEMELTFSDIIRIFKRRRGIFYATVLIVFIITVLYLLFFTKPIYKAETTIEYQGKTSTSSLSQYAGLASMAGIALPSSGSSDLPNELQRMKSDYVLGKIVDELNMVEKANNNKGLLAKIRKIDYKKRDFIDSLRQDLKITSIKDTSFVKISYESKNPTQAASIVNMVYDYYLEYDEQLTTQRSDQTIIQIKSVFNDLENQYNKMTKQLYDYKVENKISDNAVQTELIKYYEDTYLKLLKMDQDRQQLEITLETIEKTLIETSEEMKEIILTSSQANLSSLKNQLVNYQIELETLKLNQPNSPRIIELENSIKITQTELTTQQNKILNDNLKYLSITDRTKFQQYIQTKTQLELFDVTKEVYQQMLKVIDSEINKKSPIIYQYLQMLKEQKIIESKYNIFYNTLEQEQLKKSLYNSKFTIIENSYVPQRPISPNKKLTLAIGLVLGIFLGILLVFIKESSDKKLKDKREFESLFKEIDLNINKVEDAEKIYNYMYKYNFKKVGIIVDKNSTKQKRIINKLKELIKEVDNTVEFEEPKDEINLKTKIQKFEDIKTKEKAIIIFESIESPSYILYEEHMDKKIIFVEEKLSELQMIEETIKKEPKIVKAYIK</sequence>
<evidence type="ECO:0000256" key="1">
    <source>
        <dbReference type="ARBA" id="ARBA00004651"/>
    </source>
</evidence>
<dbReference type="AlphaFoldDB" id="A0AA45C780"/>
<evidence type="ECO:0000256" key="3">
    <source>
        <dbReference type="ARBA" id="ARBA00022692"/>
    </source>
</evidence>
<evidence type="ECO:0000256" key="6">
    <source>
        <dbReference type="SAM" id="Coils"/>
    </source>
</evidence>
<evidence type="ECO:0000256" key="7">
    <source>
        <dbReference type="SAM" id="Phobius"/>
    </source>
</evidence>
<protein>
    <submittedName>
        <fullName evidence="10">Uncharacterized protein involved in exopolysaccharide biosynthesis</fullName>
    </submittedName>
</protein>
<accession>A0AA45C780</accession>
<feature type="transmembrane region" description="Helical" evidence="7">
    <location>
        <begin position="439"/>
        <end position="458"/>
    </location>
</feature>
<comment type="subcellular location">
    <subcellularLocation>
        <location evidence="1">Cell membrane</location>
        <topology evidence="1">Multi-pass membrane protein</topology>
    </subcellularLocation>
</comment>
<evidence type="ECO:0000259" key="9">
    <source>
        <dbReference type="Pfam" id="PF13807"/>
    </source>
</evidence>
<keyword evidence="4 7" id="KW-1133">Transmembrane helix</keyword>
<dbReference type="Pfam" id="PF13807">
    <property type="entry name" value="GNVR"/>
    <property type="match status" value="1"/>
</dbReference>
<keyword evidence="5 7" id="KW-0472">Membrane</keyword>
<dbReference type="Pfam" id="PF02706">
    <property type="entry name" value="Wzz"/>
    <property type="match status" value="1"/>
</dbReference>
<evidence type="ECO:0000256" key="5">
    <source>
        <dbReference type="ARBA" id="ARBA00023136"/>
    </source>
</evidence>
<keyword evidence="3 7" id="KW-0812">Transmembrane</keyword>
<organism evidence="10 11">
    <name type="scientific">Oceanotoga teriensis</name>
    <dbReference type="NCBI Taxonomy" id="515440"/>
    <lineage>
        <taxon>Bacteria</taxon>
        <taxon>Thermotogati</taxon>
        <taxon>Thermotogota</taxon>
        <taxon>Thermotogae</taxon>
        <taxon>Petrotogales</taxon>
        <taxon>Petrotogaceae</taxon>
        <taxon>Oceanotoga</taxon>
    </lineage>
</organism>
<gene>
    <name evidence="10" type="ORF">C7380_107116</name>
</gene>
<dbReference type="GO" id="GO:0005886">
    <property type="term" value="C:plasma membrane"/>
    <property type="evidence" value="ECO:0007669"/>
    <property type="project" value="UniProtKB-SubCell"/>
</dbReference>
<dbReference type="RefSeq" id="WP_109604694.1">
    <property type="nucleotide sequence ID" value="NZ_QGGI01000007.1"/>
</dbReference>
<reference evidence="10 11" key="1">
    <citation type="submission" date="2018-05" db="EMBL/GenBank/DDBJ databases">
        <title>Genomic Encyclopedia of Type Strains, Phase IV (KMG-IV): sequencing the most valuable type-strain genomes for metagenomic binning, comparative biology and taxonomic classification.</title>
        <authorList>
            <person name="Goeker M."/>
        </authorList>
    </citation>
    <scope>NUCLEOTIDE SEQUENCE [LARGE SCALE GENOMIC DNA]</scope>
    <source>
        <strain evidence="10 11">DSM 24906</strain>
    </source>
</reference>
<dbReference type="GO" id="GO:0004713">
    <property type="term" value="F:protein tyrosine kinase activity"/>
    <property type="evidence" value="ECO:0007669"/>
    <property type="project" value="TreeGrafter"/>
</dbReference>
<keyword evidence="11" id="KW-1185">Reference proteome</keyword>
<feature type="domain" description="Polysaccharide chain length determinant N-terminal" evidence="8">
    <location>
        <begin position="7"/>
        <end position="106"/>
    </location>
</feature>
<name>A0AA45C780_9BACT</name>
<keyword evidence="6" id="KW-0175">Coiled coil</keyword>
<dbReference type="PANTHER" id="PTHR32309">
    <property type="entry name" value="TYROSINE-PROTEIN KINASE"/>
    <property type="match status" value="1"/>
</dbReference>
<dbReference type="InterPro" id="IPR003856">
    <property type="entry name" value="LPS_length_determ_N"/>
</dbReference>
<evidence type="ECO:0000259" key="8">
    <source>
        <dbReference type="Pfam" id="PF02706"/>
    </source>
</evidence>
<evidence type="ECO:0000256" key="2">
    <source>
        <dbReference type="ARBA" id="ARBA00022475"/>
    </source>
</evidence>
<dbReference type="InterPro" id="IPR032807">
    <property type="entry name" value="GNVR"/>
</dbReference>
<dbReference type="InterPro" id="IPR050445">
    <property type="entry name" value="Bact_polysacc_biosynth/exp"/>
</dbReference>
<evidence type="ECO:0000313" key="10">
    <source>
        <dbReference type="EMBL" id="PWJ95161.1"/>
    </source>
</evidence>
<evidence type="ECO:0000256" key="4">
    <source>
        <dbReference type="ARBA" id="ARBA00022989"/>
    </source>
</evidence>
<comment type="caution">
    <text evidence="10">The sequence shown here is derived from an EMBL/GenBank/DDBJ whole genome shotgun (WGS) entry which is preliminary data.</text>
</comment>
<feature type="transmembrane region" description="Helical" evidence="7">
    <location>
        <begin position="23"/>
        <end position="42"/>
    </location>
</feature>
<proteinExistence type="predicted"/>
<keyword evidence="2" id="KW-1003">Cell membrane</keyword>